<proteinExistence type="predicted"/>
<organism evidence="1 2">
    <name type="scientific">Fusarium musae</name>
    <dbReference type="NCBI Taxonomy" id="1042133"/>
    <lineage>
        <taxon>Eukaryota</taxon>
        <taxon>Fungi</taxon>
        <taxon>Dikarya</taxon>
        <taxon>Ascomycota</taxon>
        <taxon>Pezizomycotina</taxon>
        <taxon>Sordariomycetes</taxon>
        <taxon>Hypocreomycetidae</taxon>
        <taxon>Hypocreales</taxon>
        <taxon>Nectriaceae</taxon>
        <taxon>Fusarium</taxon>
    </lineage>
</organism>
<dbReference type="Proteomes" id="UP000827133">
    <property type="component" value="Unassembled WGS sequence"/>
</dbReference>
<evidence type="ECO:0000313" key="2">
    <source>
        <dbReference type="Proteomes" id="UP000827133"/>
    </source>
</evidence>
<accession>A0A9P8DA96</accession>
<dbReference type="KEGG" id="fmu:J7337_011031"/>
<keyword evidence="2" id="KW-1185">Reference proteome</keyword>
<dbReference type="AlphaFoldDB" id="A0A9P8DA96"/>
<evidence type="ECO:0000313" key="1">
    <source>
        <dbReference type="EMBL" id="KAG9498136.1"/>
    </source>
</evidence>
<reference evidence="1" key="1">
    <citation type="journal article" date="2021" name="Mol. Plant Microbe Interact.">
        <title>Telomere to telomere genome assembly of Fusarium musae F31, causal agent of crown rot disease of banana.</title>
        <authorList>
            <person name="Degradi L."/>
            <person name="Tava V."/>
            <person name="Kunova A."/>
            <person name="Cortesi P."/>
            <person name="Saracchi M."/>
            <person name="Pasquali M."/>
        </authorList>
    </citation>
    <scope>NUCLEOTIDE SEQUENCE</scope>
    <source>
        <strain evidence="1">F31</strain>
    </source>
</reference>
<dbReference type="GeneID" id="68318887"/>
<name>A0A9P8DA96_9HYPO</name>
<dbReference type="RefSeq" id="XP_044677136.1">
    <property type="nucleotide sequence ID" value="XM_044828582.1"/>
</dbReference>
<gene>
    <name evidence="1" type="ORF">J7337_011031</name>
</gene>
<protein>
    <submittedName>
        <fullName evidence="1">Uncharacterized protein</fullName>
    </submittedName>
</protein>
<dbReference type="EMBL" id="JAHBCI010000008">
    <property type="protein sequence ID" value="KAG9498136.1"/>
    <property type="molecule type" value="Genomic_DNA"/>
</dbReference>
<sequence length="553" mass="62845">MDTNLEDVQSRVFWDVVRLHLINDTGFNLVPSKQDLPHFLACTFKKQPDTILPGRRSYFEISISGGREGGKEPSSLFFIFLIGDTGKKLAVWVWMHPRQCAAEVKTTVVDNVDGFGMDLLEKLSQDVVTADDVGLAGQLYCQLEYNNEDRRVGRFSRGCDETLEQYWEASAPEAHILIRDFVRSQERLLAAEEDEKSGKVANYMIAAGIGQGVGQSVHENITLAALIQAGIVPSGMTYRDVVGYFLSIKEPAIFEFFRGVIWNDDPACQLFKDDKNNNGNFAFGVEWFFNFSMEWLFAKNNIIWRSHYGDLQFLHAMGTQKGEKPEVTKSKIMRWLEVMYKLSVEDGIYPHDPINRYLGDLFPDNGEPKGTDSLRQLLMGSTPSYTDPIISRRALGSCFHLIQDSYALGHCQRDPINLENKLPKADRRSLFKKVSDFFSPVPPILEPDLVMFPKGTPGRFSHIRNFHCYHGQSKDDHSHYDQVMSRADLEPSDLSSFDCLNGARDAIDKCTRLAQFWNNKTKWDAGVRKFLKDDVFKIQDATDSDTNVDGHLK</sequence>
<comment type="caution">
    <text evidence="1">The sequence shown here is derived from an EMBL/GenBank/DDBJ whole genome shotgun (WGS) entry which is preliminary data.</text>
</comment>